<gene>
    <name evidence="1" type="ORF">M9Y10_013340</name>
</gene>
<keyword evidence="2" id="KW-1185">Reference proteome</keyword>
<accession>A0ABR2I6U7</accession>
<evidence type="ECO:0000313" key="2">
    <source>
        <dbReference type="Proteomes" id="UP001470230"/>
    </source>
</evidence>
<comment type="caution">
    <text evidence="1">The sequence shown here is derived from an EMBL/GenBank/DDBJ whole genome shotgun (WGS) entry which is preliminary data.</text>
</comment>
<dbReference type="Proteomes" id="UP001470230">
    <property type="component" value="Unassembled WGS sequence"/>
</dbReference>
<sequence>MSMNNAVLIQPNPIIPDISINSINDISSLIHLSNFEFKSNYGKGKEAHMIRNEIGDFDLMKSDAMKLLRQYYGYSLRITELKGLINAVRDYMGRKGVNMPKLSRNANRSFQLCVKYIQDNIEVMQKIIPFVKLGDSQCNAIPLSEY</sequence>
<organism evidence="1 2">
    <name type="scientific">Tritrichomonas musculus</name>
    <dbReference type="NCBI Taxonomy" id="1915356"/>
    <lineage>
        <taxon>Eukaryota</taxon>
        <taxon>Metamonada</taxon>
        <taxon>Parabasalia</taxon>
        <taxon>Tritrichomonadida</taxon>
        <taxon>Tritrichomonadidae</taxon>
        <taxon>Tritrichomonas</taxon>
    </lineage>
</organism>
<protein>
    <submittedName>
        <fullName evidence="1">Uncharacterized protein</fullName>
    </submittedName>
</protein>
<reference evidence="1 2" key="1">
    <citation type="submission" date="2024-04" db="EMBL/GenBank/DDBJ databases">
        <title>Tritrichomonas musculus Genome.</title>
        <authorList>
            <person name="Alves-Ferreira E."/>
            <person name="Grigg M."/>
            <person name="Lorenzi H."/>
            <person name="Galac M."/>
        </authorList>
    </citation>
    <scope>NUCLEOTIDE SEQUENCE [LARGE SCALE GENOMIC DNA]</scope>
    <source>
        <strain evidence="1 2">EAF2021</strain>
    </source>
</reference>
<dbReference type="EMBL" id="JAPFFF010000019">
    <property type="protein sequence ID" value="KAK8858239.1"/>
    <property type="molecule type" value="Genomic_DNA"/>
</dbReference>
<evidence type="ECO:0000313" key="1">
    <source>
        <dbReference type="EMBL" id="KAK8858239.1"/>
    </source>
</evidence>
<name>A0ABR2I6U7_9EUKA</name>
<proteinExistence type="predicted"/>